<keyword evidence="15" id="KW-1185">Reference proteome</keyword>
<evidence type="ECO:0000256" key="8">
    <source>
        <dbReference type="ARBA" id="ARBA00022927"/>
    </source>
</evidence>
<feature type="compositionally biased region" description="Low complexity" evidence="12">
    <location>
        <begin position="629"/>
        <end position="660"/>
    </location>
</feature>
<evidence type="ECO:0000256" key="9">
    <source>
        <dbReference type="ARBA" id="ARBA00022989"/>
    </source>
</evidence>
<evidence type="ECO:0000256" key="1">
    <source>
        <dbReference type="ARBA" id="ARBA00004477"/>
    </source>
</evidence>
<evidence type="ECO:0000256" key="7">
    <source>
        <dbReference type="ARBA" id="ARBA00022824"/>
    </source>
</evidence>
<keyword evidence="7 11" id="KW-0256">Endoplasmic reticulum</keyword>
<dbReference type="GO" id="GO:0015031">
    <property type="term" value="P:protein transport"/>
    <property type="evidence" value="ECO:0007669"/>
    <property type="project" value="UniProtKB-KW"/>
</dbReference>
<protein>
    <recommendedName>
        <fullName evidence="11">GPI inositol-deacylase</fullName>
        <ecNumber evidence="11">3.1.-.-</ecNumber>
    </recommendedName>
</protein>
<organism evidence="14 15">
    <name type="scientific">Bursaphelenchus xylophilus</name>
    <name type="common">Pinewood nematode worm</name>
    <name type="synonym">Aphelenchoides xylophilus</name>
    <dbReference type="NCBI Taxonomy" id="6326"/>
    <lineage>
        <taxon>Eukaryota</taxon>
        <taxon>Metazoa</taxon>
        <taxon>Ecdysozoa</taxon>
        <taxon>Nematoda</taxon>
        <taxon>Chromadorea</taxon>
        <taxon>Rhabditida</taxon>
        <taxon>Tylenchina</taxon>
        <taxon>Tylenchomorpha</taxon>
        <taxon>Aphelenchoidea</taxon>
        <taxon>Aphelenchoididae</taxon>
        <taxon>Bursaphelenchus</taxon>
    </lineage>
</organism>
<dbReference type="EMBL" id="CAJFCV020000002">
    <property type="protein sequence ID" value="CAG9095193.1"/>
    <property type="molecule type" value="Genomic_DNA"/>
</dbReference>
<evidence type="ECO:0000256" key="5">
    <source>
        <dbReference type="ARBA" id="ARBA00022728"/>
    </source>
</evidence>
<dbReference type="Proteomes" id="UP000582659">
    <property type="component" value="Unassembled WGS sequence"/>
</dbReference>
<dbReference type="CDD" id="cd01723">
    <property type="entry name" value="LSm4"/>
    <property type="match status" value="1"/>
</dbReference>
<evidence type="ECO:0000256" key="2">
    <source>
        <dbReference type="ARBA" id="ARBA00006931"/>
    </source>
</evidence>
<comment type="subcellular location">
    <subcellularLocation>
        <location evidence="1">Endoplasmic reticulum membrane</location>
        <topology evidence="1">Multi-pass membrane protein</topology>
    </subcellularLocation>
</comment>
<dbReference type="Gene3D" id="3.40.50.1820">
    <property type="entry name" value="alpha/beta hydrolase"/>
    <property type="match status" value="1"/>
</dbReference>
<name>A0A7I8WPN5_BURXY</name>
<dbReference type="InterPro" id="IPR010920">
    <property type="entry name" value="LSM_dom_sf"/>
</dbReference>
<dbReference type="Gene3D" id="2.30.30.100">
    <property type="match status" value="1"/>
</dbReference>
<keyword evidence="8 11" id="KW-0653">Protein transport</keyword>
<feature type="transmembrane region" description="Helical" evidence="11">
    <location>
        <begin position="386"/>
        <end position="404"/>
    </location>
</feature>
<gene>
    <name evidence="14" type="ORF">BXYJ_LOCUS3601</name>
</gene>
<dbReference type="GO" id="GO:0006505">
    <property type="term" value="P:GPI anchor metabolic process"/>
    <property type="evidence" value="ECO:0007669"/>
    <property type="project" value="TreeGrafter"/>
</dbReference>
<keyword evidence="4 11" id="KW-0812">Transmembrane</keyword>
<dbReference type="InterPro" id="IPR012908">
    <property type="entry name" value="PGAP1-ab_dom-like"/>
</dbReference>
<feature type="transmembrane region" description="Helical" evidence="11">
    <location>
        <begin position="474"/>
        <end position="493"/>
    </location>
</feature>
<keyword evidence="5" id="KW-0508">mRNA splicing</keyword>
<feature type="region of interest" description="Disordered" evidence="12">
    <location>
        <begin position="612"/>
        <end position="660"/>
    </location>
</feature>
<comment type="caution">
    <text evidence="11">Lacks conserved residue(s) required for the propagation of feature annotation.</text>
</comment>
<dbReference type="Proteomes" id="UP000659654">
    <property type="component" value="Unassembled WGS sequence"/>
</dbReference>
<dbReference type="EC" id="3.1.-.-" evidence="11"/>
<accession>A0A7I8WPN5</accession>
<dbReference type="GO" id="GO:0000956">
    <property type="term" value="P:nuclear-transcribed mRNA catabolic process"/>
    <property type="evidence" value="ECO:0007669"/>
    <property type="project" value="InterPro"/>
</dbReference>
<evidence type="ECO:0000259" key="13">
    <source>
        <dbReference type="PROSITE" id="PS52002"/>
    </source>
</evidence>
<comment type="caution">
    <text evidence="14">The sequence shown here is derived from an EMBL/GenBank/DDBJ whole genome shotgun (WGS) entry which is preliminary data.</text>
</comment>
<keyword evidence="10 11" id="KW-0472">Membrane</keyword>
<dbReference type="InterPro" id="IPR001163">
    <property type="entry name" value="Sm_dom_euk/arc"/>
</dbReference>
<evidence type="ECO:0000256" key="12">
    <source>
        <dbReference type="SAM" id="MobiDB-lite"/>
    </source>
</evidence>
<dbReference type="InterPro" id="IPR029058">
    <property type="entry name" value="AB_hydrolase_fold"/>
</dbReference>
<dbReference type="GO" id="GO:0000398">
    <property type="term" value="P:mRNA splicing, via spliceosome"/>
    <property type="evidence" value="ECO:0007669"/>
    <property type="project" value="InterPro"/>
</dbReference>
<evidence type="ECO:0000256" key="10">
    <source>
        <dbReference type="ARBA" id="ARBA00023136"/>
    </source>
</evidence>
<dbReference type="GO" id="GO:0006888">
    <property type="term" value="P:endoplasmic reticulum to Golgi vesicle-mediated transport"/>
    <property type="evidence" value="ECO:0007669"/>
    <property type="project" value="TreeGrafter"/>
</dbReference>
<reference evidence="14" key="1">
    <citation type="submission" date="2020-09" db="EMBL/GenBank/DDBJ databases">
        <authorList>
            <person name="Kikuchi T."/>
        </authorList>
    </citation>
    <scope>NUCLEOTIDE SEQUENCE</scope>
    <source>
        <strain evidence="14">Ka4C1</strain>
    </source>
</reference>
<dbReference type="GO" id="GO:0050185">
    <property type="term" value="F:phosphatidylinositol deacylase activity"/>
    <property type="evidence" value="ECO:0007669"/>
    <property type="project" value="TreeGrafter"/>
</dbReference>
<feature type="domain" description="Sm" evidence="13">
    <location>
        <begin position="527"/>
        <end position="600"/>
    </location>
</feature>
<evidence type="ECO:0000313" key="15">
    <source>
        <dbReference type="Proteomes" id="UP000659654"/>
    </source>
</evidence>
<dbReference type="GO" id="GO:0005789">
    <property type="term" value="C:endoplasmic reticulum membrane"/>
    <property type="evidence" value="ECO:0007669"/>
    <property type="project" value="UniProtKB-SubCell"/>
</dbReference>
<dbReference type="SUPFAM" id="SSF53474">
    <property type="entry name" value="alpha/beta-Hydrolases"/>
    <property type="match status" value="1"/>
</dbReference>
<dbReference type="Pfam" id="PF07819">
    <property type="entry name" value="PGAP1"/>
    <property type="match status" value="1"/>
</dbReference>
<feature type="transmembrane region" description="Helical" evidence="11">
    <location>
        <begin position="435"/>
        <end position="454"/>
    </location>
</feature>
<feature type="transmembrane region" description="Helical" evidence="11">
    <location>
        <begin position="410"/>
        <end position="428"/>
    </location>
</feature>
<sequence>MTFMWRRMFFMDVGFRHGDRYNLSLYGEGYYALGYMNDPKSLDGIPIIFVPGNSGSEKQARSLGSILQNKTESRRPGFKFNVFTVDFKEEFSAFSSVVINRQIDYLVHAIKHVHGLYKDGRKIVLYGHSIGGIIAQGALAHQGIEEKVAMVIGLSTPFKESPILIDWAIQEIWNNMYKLSKIPTISIDAGLADLQIAPEWTDAPFVHHVSTNQIDGVNLECDHQCIVWCNELVRQNTRFLFDYAKSENFTADFEAIYHQHFGPKSSDIVYHAADEIDLLPKTAYQIGFESTTSHSLKVVLNFYHKVLVYDVLIKSNESLVSVEFHTKNSWKKAIKEKNGHTLRASLFNFQVDENARILIALDKKTKLKILYKINWKYSLLKFCQKFRSILLPLVVLISVSSAAWNYLKFWGVLIAAIGISISIAPKYFDVDEFEVAALIGLSLFAAVILSILIIPAKFLVSLIPDRLSQMSCYYLDIVLTIINPFIGLIFSLLRQLSNIPKESLEAAIFLTDLEANSRLKNQGSMVLPLSLLKTAQNQPMLIELKNGETYNGILIACDSWMNVHLKDAICTSKDGDRFLKIPEVYVRGATIKYLRIPETVVDLVKDEVKEVRRQQRDNRNAKKNINRYNNPRQGGPNNQQRPGGPNQGQNRNQRPQQNRK</sequence>
<dbReference type="Pfam" id="PF01423">
    <property type="entry name" value="LSM"/>
    <property type="match status" value="1"/>
</dbReference>
<proteinExistence type="inferred from homology"/>
<evidence type="ECO:0000256" key="6">
    <source>
        <dbReference type="ARBA" id="ARBA00022801"/>
    </source>
</evidence>
<dbReference type="InterPro" id="IPR047575">
    <property type="entry name" value="Sm"/>
</dbReference>
<comment type="function">
    <text evidence="11">Involved in inositol deacylation of GPI-anchored proteins which plays important roles in the quality control and ER-associated degradation of GPI-anchored proteins.</text>
</comment>
<dbReference type="SMR" id="A0A7I8WPN5"/>
<evidence type="ECO:0000256" key="11">
    <source>
        <dbReference type="RuleBase" id="RU365011"/>
    </source>
</evidence>
<dbReference type="PANTHER" id="PTHR15495">
    <property type="entry name" value="NEGATIVE REGULATOR OF VESICLE FORMATION-RELATED"/>
    <property type="match status" value="1"/>
</dbReference>
<dbReference type="SMART" id="SM00651">
    <property type="entry name" value="Sm"/>
    <property type="match status" value="1"/>
</dbReference>
<dbReference type="SUPFAM" id="SSF50182">
    <property type="entry name" value="Sm-like ribonucleoproteins"/>
    <property type="match status" value="1"/>
</dbReference>
<dbReference type="AlphaFoldDB" id="A0A7I8WPN5"/>
<dbReference type="GO" id="GO:0005681">
    <property type="term" value="C:spliceosomal complex"/>
    <property type="evidence" value="ECO:0007669"/>
    <property type="project" value="UniProtKB-KW"/>
</dbReference>
<evidence type="ECO:0000256" key="4">
    <source>
        <dbReference type="ARBA" id="ARBA00022692"/>
    </source>
</evidence>
<evidence type="ECO:0000313" key="14">
    <source>
        <dbReference type="EMBL" id="CAD5214581.1"/>
    </source>
</evidence>
<dbReference type="InterPro" id="IPR034101">
    <property type="entry name" value="Lsm4"/>
</dbReference>
<dbReference type="GO" id="GO:0003723">
    <property type="term" value="F:RNA binding"/>
    <property type="evidence" value="ECO:0007669"/>
    <property type="project" value="InterPro"/>
</dbReference>
<dbReference type="OrthoDB" id="348976at2759"/>
<keyword evidence="6 11" id="KW-0378">Hydrolase</keyword>
<dbReference type="EMBL" id="CAJFDI010000002">
    <property type="protein sequence ID" value="CAD5214581.1"/>
    <property type="molecule type" value="Genomic_DNA"/>
</dbReference>
<dbReference type="PROSITE" id="PS52002">
    <property type="entry name" value="SM"/>
    <property type="match status" value="1"/>
</dbReference>
<keyword evidence="5" id="KW-0507">mRNA processing</keyword>
<keyword evidence="3 11" id="KW-0813">Transport</keyword>
<comment type="similarity">
    <text evidence="2 11">Belongs to the GPI inositol-deacylase family.</text>
</comment>
<dbReference type="PANTHER" id="PTHR15495:SF7">
    <property type="entry name" value="GPI INOSITOL-DEACYLASE"/>
    <property type="match status" value="1"/>
</dbReference>
<keyword evidence="5" id="KW-0747">Spliceosome</keyword>
<dbReference type="InterPro" id="IPR039529">
    <property type="entry name" value="PGAP1/BST1"/>
</dbReference>
<evidence type="ECO:0000256" key="3">
    <source>
        <dbReference type="ARBA" id="ARBA00022448"/>
    </source>
</evidence>
<keyword evidence="9 11" id="KW-1133">Transmembrane helix</keyword>